<name>A0A0S2K3D1_9GAMM</name>
<dbReference type="STRING" id="161398.PP2015_2252"/>
<organism evidence="1 2">
    <name type="scientific">Pseudoalteromonas phenolica</name>
    <dbReference type="NCBI Taxonomy" id="161398"/>
    <lineage>
        <taxon>Bacteria</taxon>
        <taxon>Pseudomonadati</taxon>
        <taxon>Pseudomonadota</taxon>
        <taxon>Gammaproteobacteria</taxon>
        <taxon>Alteromonadales</taxon>
        <taxon>Pseudoalteromonadaceae</taxon>
        <taxon>Pseudoalteromonas</taxon>
    </lineage>
</organism>
<evidence type="ECO:0000313" key="1">
    <source>
        <dbReference type="EMBL" id="ALO42749.1"/>
    </source>
</evidence>
<sequence>MKILQYGNEYLDSLLEGNPESLAYLFHTRIVKWNEPLVSEDECTYGLFNDVEESIKPYIAFDLIPAALDILHSCKKPSEIDCALWLLLGLIESTQTTEIPPALKSSIQHINELAKSSGESQINTVKSISEYYRNGL</sequence>
<proteinExistence type="predicted"/>
<protein>
    <recommendedName>
        <fullName evidence="3">Immunity protein 30 domain-containing protein</fullName>
    </recommendedName>
</protein>
<accession>A0A0S2K3D1</accession>
<dbReference type="PATRIC" id="fig|161398.10.peg.2292"/>
<dbReference type="RefSeq" id="WP_058030455.1">
    <property type="nucleotide sequence ID" value="NZ_CP013187.1"/>
</dbReference>
<dbReference type="KEGG" id="pphe:PP2015_2252"/>
<reference evidence="1 2" key="1">
    <citation type="submission" date="2015-11" db="EMBL/GenBank/DDBJ databases">
        <authorList>
            <person name="Zhang Y."/>
            <person name="Guo Z."/>
        </authorList>
    </citation>
    <scope>NUCLEOTIDE SEQUENCE [LARGE SCALE GENOMIC DNA]</scope>
    <source>
        <strain evidence="1 2">KCTC 12086</strain>
    </source>
</reference>
<dbReference type="AlphaFoldDB" id="A0A0S2K3D1"/>
<dbReference type="OrthoDB" id="9758297at2"/>
<keyword evidence="2" id="KW-1185">Reference proteome</keyword>
<evidence type="ECO:0000313" key="2">
    <source>
        <dbReference type="Proteomes" id="UP000061457"/>
    </source>
</evidence>
<dbReference type="EMBL" id="CP013187">
    <property type="protein sequence ID" value="ALO42749.1"/>
    <property type="molecule type" value="Genomic_DNA"/>
</dbReference>
<evidence type="ECO:0008006" key="3">
    <source>
        <dbReference type="Google" id="ProtNLM"/>
    </source>
</evidence>
<dbReference type="Proteomes" id="UP000061457">
    <property type="component" value="Chromosome I"/>
</dbReference>
<gene>
    <name evidence="1" type="ORF">PP2015_2252</name>
</gene>